<feature type="transmembrane region" description="Helical" evidence="11">
    <location>
        <begin position="12"/>
        <end position="32"/>
    </location>
</feature>
<feature type="transmembrane region" description="Helical" evidence="11">
    <location>
        <begin position="102"/>
        <end position="122"/>
    </location>
</feature>
<evidence type="ECO:0000256" key="9">
    <source>
        <dbReference type="ARBA" id="ARBA00023136"/>
    </source>
</evidence>
<feature type="transmembrane region" description="Helical" evidence="11">
    <location>
        <begin position="366"/>
        <end position="388"/>
    </location>
</feature>
<evidence type="ECO:0000256" key="2">
    <source>
        <dbReference type="ARBA" id="ARBA00004651"/>
    </source>
</evidence>
<evidence type="ECO:0000256" key="5">
    <source>
        <dbReference type="ARBA" id="ARBA00022475"/>
    </source>
</evidence>
<dbReference type="AlphaFoldDB" id="A0AA91Q3K6"/>
<keyword evidence="10" id="KW-0325">Glycoprotein</keyword>
<evidence type="ECO:0000256" key="1">
    <source>
        <dbReference type="ARBA" id="ARBA00002512"/>
    </source>
</evidence>
<dbReference type="GO" id="GO:0005886">
    <property type="term" value="C:plasma membrane"/>
    <property type="evidence" value="ECO:0007669"/>
    <property type="project" value="UniProtKB-SubCell"/>
</dbReference>
<dbReference type="PANTHER" id="PTHR31030">
    <property type="entry name" value="PLASMA MEMBRANE FUSION PROTEIN PRM1"/>
    <property type="match status" value="1"/>
</dbReference>
<evidence type="ECO:0000256" key="4">
    <source>
        <dbReference type="ARBA" id="ARBA00017621"/>
    </source>
</evidence>
<keyword evidence="7 11" id="KW-0184">Conjugation</keyword>
<name>A0AA91Q3K6_CLALS</name>
<evidence type="ECO:0000313" key="13">
    <source>
        <dbReference type="Proteomes" id="UP000195602"/>
    </source>
</evidence>
<evidence type="ECO:0000256" key="8">
    <source>
        <dbReference type="ARBA" id="ARBA00022989"/>
    </source>
</evidence>
<dbReference type="KEGG" id="clus:A9F13_02g01353"/>
<dbReference type="Proteomes" id="UP000195602">
    <property type="component" value="Unassembled WGS sequence"/>
</dbReference>
<keyword evidence="5 11" id="KW-1003">Cell membrane</keyword>
<accession>A0AA91Q3K6</accession>
<keyword evidence="8 11" id="KW-1133">Transmembrane helix</keyword>
<evidence type="ECO:0000256" key="3">
    <source>
        <dbReference type="ARBA" id="ARBA00010780"/>
    </source>
</evidence>
<keyword evidence="6 11" id="KW-0812">Transmembrane</keyword>
<dbReference type="PANTHER" id="PTHR31030:SF1">
    <property type="entry name" value="PLASMA MEMBRANE FUSION PROTEIN PRM1"/>
    <property type="match status" value="1"/>
</dbReference>
<evidence type="ECO:0000256" key="10">
    <source>
        <dbReference type="ARBA" id="ARBA00023180"/>
    </source>
</evidence>
<reference evidence="12 13" key="1">
    <citation type="submission" date="2017-04" db="EMBL/GenBank/DDBJ databases">
        <title>Draft genome of the yeast Clavispora lusitaniae type strain CBS 6936.</title>
        <authorList>
            <person name="Durrens P."/>
            <person name="Klopp C."/>
            <person name="Biteau N."/>
            <person name="Fitton-Ouhabi V."/>
            <person name="Dementhon K."/>
            <person name="Accoceberry I."/>
            <person name="Sherman D.J."/>
            <person name="Noel T."/>
        </authorList>
    </citation>
    <scope>NUCLEOTIDE SEQUENCE [LARGE SCALE GENOMIC DNA]</scope>
    <source>
        <strain evidence="12 13">CBS 6936</strain>
    </source>
</reference>
<comment type="subcellular location">
    <subcellularLocation>
        <location evidence="2 11">Cell membrane</location>
        <topology evidence="2 11">Multi-pass membrane protein</topology>
    </subcellularLocation>
</comment>
<evidence type="ECO:0000313" key="12">
    <source>
        <dbReference type="EMBL" id="OVF10335.1"/>
    </source>
</evidence>
<organism evidence="12 13">
    <name type="scientific">Clavispora lusitaniae</name>
    <name type="common">Candida lusitaniae</name>
    <dbReference type="NCBI Taxonomy" id="36911"/>
    <lineage>
        <taxon>Eukaryota</taxon>
        <taxon>Fungi</taxon>
        <taxon>Dikarya</taxon>
        <taxon>Ascomycota</taxon>
        <taxon>Saccharomycotina</taxon>
        <taxon>Pichiomycetes</taxon>
        <taxon>Metschnikowiaceae</taxon>
        <taxon>Clavispora</taxon>
    </lineage>
</organism>
<feature type="transmembrane region" description="Helical" evidence="11">
    <location>
        <begin position="554"/>
        <end position="577"/>
    </location>
</feature>
<comment type="function">
    <text evidence="1 11">Involved in cell fusion during mating by stabilizing the plasma membrane fusion event.</text>
</comment>
<sequence length="622" mass="68892">MRRYLNAQERISLIWLHPHVLVMALLMVKIYLFTKTLTAALSAFKKVALSLCVQLDNASSQALAVPNHVSTISRLVLEAALASAENLTKHLFNLAIWAMKGLIGFAIDLYLGTVACLCTAFVRGALEVLTEMLETVTKAVQTAINATIRAFDSGLSGLSTLINGLVRSFDAVKSLFGGDSQASTISDGLSNLNMTVASLSQISIPTSYIDTIANLSNDVPDFENVLSNLTSLVTKPLDLMAYDVGNISFHIGWDQNSNSTKFETVQGSCHGLEQSFDVAISETWKLTHYILIAVGIACSLLLCVMAWVEYRNWNRHQLLLDELSVEHQQVRIGNMLNDYSHRLASRLVRKCHPKVRWWASYVATPALTKCLCFGIVGSAAVALQYCILMSIEQKLKKVEVGNDNDISALARSRTLAFLNETQRSLNSSSHQANTLLFSSLTNTTATLYEQILESQAAVNNTIHAVFGSSPFAKPLQTIVYCTIGRKLEMVEEGLRWISNNVQIEFPLLPDAQIQQYSEETVRSLTNSSSDVSEEIHAALRSLISKYKEMLRIELMTSCGFFALWILAVGVGFLLMLIKEEENPQSIAMITSPRPLSEIEREKYDLPFTDPFLLTCSSRYSET</sequence>
<dbReference type="GO" id="GO:0032220">
    <property type="term" value="P:plasma membrane fusion involved in cytogamy"/>
    <property type="evidence" value="ECO:0007669"/>
    <property type="project" value="TreeGrafter"/>
</dbReference>
<dbReference type="InterPro" id="IPR026777">
    <property type="entry name" value="PRM1"/>
</dbReference>
<keyword evidence="9 11" id="KW-0472">Membrane</keyword>
<dbReference type="GO" id="GO:0043332">
    <property type="term" value="C:mating projection tip"/>
    <property type="evidence" value="ECO:0007669"/>
    <property type="project" value="UniProtKB-UniRule"/>
</dbReference>
<gene>
    <name evidence="12" type="ORF">A9F13_02g01353</name>
</gene>
<evidence type="ECO:0000256" key="7">
    <source>
        <dbReference type="ARBA" id="ARBA00022971"/>
    </source>
</evidence>
<dbReference type="EMBL" id="LYUB02000002">
    <property type="protein sequence ID" value="OVF10335.1"/>
    <property type="molecule type" value="Genomic_DNA"/>
</dbReference>
<proteinExistence type="inferred from homology"/>
<protein>
    <recommendedName>
        <fullName evidence="4 11">Plasma membrane fusion protein PRM1</fullName>
    </recommendedName>
</protein>
<comment type="caution">
    <text evidence="12">The sequence shown here is derived from an EMBL/GenBank/DDBJ whole genome shotgun (WGS) entry which is preliminary data.</text>
</comment>
<feature type="transmembrane region" description="Helical" evidence="11">
    <location>
        <begin position="289"/>
        <end position="308"/>
    </location>
</feature>
<evidence type="ECO:0000256" key="11">
    <source>
        <dbReference type="RuleBase" id="RU366035"/>
    </source>
</evidence>
<evidence type="ECO:0000256" key="6">
    <source>
        <dbReference type="ARBA" id="ARBA00022692"/>
    </source>
</evidence>
<comment type="similarity">
    <text evidence="3 11">Belongs to the PRM1 family.</text>
</comment>